<dbReference type="InParanoid" id="E3N346"/>
<keyword evidence="2" id="KW-1185">Reference proteome</keyword>
<dbReference type="PANTHER" id="PTHR31379:SF1">
    <property type="entry name" value="F-BOX C PROTEIN-RELATED"/>
    <property type="match status" value="1"/>
</dbReference>
<reference evidence="1" key="1">
    <citation type="submission" date="2007-07" db="EMBL/GenBank/DDBJ databases">
        <title>PCAP assembly of the Caenorhabditis remanei genome.</title>
        <authorList>
            <consortium name="The Caenorhabditis remanei Sequencing Consortium"/>
            <person name="Wilson R.K."/>
        </authorList>
    </citation>
    <scope>NUCLEOTIDE SEQUENCE [LARGE SCALE GENOMIC DNA]</scope>
    <source>
        <strain evidence="1">PB4641</strain>
    </source>
</reference>
<accession>E3N346</accession>
<dbReference type="InterPro" id="IPR021942">
    <property type="entry name" value="DUF3557"/>
</dbReference>
<gene>
    <name evidence="1" type="ORF">CRE_18137</name>
</gene>
<sequence>MPLPLSYPGLKCVLENLEAVKRAHVIARAPGLQKINKLIPLCLENFFIDYNELSINTLSIICYTEKVKYLMNGKTLSRQISESEEEKMKKLIKYYICGRSIIHVDSLDWCDSFQPNVNGVNLKFRVNSLKALFPKDFETAIPLIDPRSFPLKTLTTFPNTSTFDNHVVKLAETLKLNLMIDQIVPVEDLKKLNNQTVVFDGYNPSSIDIISLIKYHVETKQDIRTTFVILLYTKNLLGEMLREFESAFDEFQCDLDGVNDRFVKYKKVKPIISFQIYSRIFRIQVYAIEVPEKYCPYKIIVKPVSRL</sequence>
<evidence type="ECO:0000313" key="2">
    <source>
        <dbReference type="Proteomes" id="UP000008281"/>
    </source>
</evidence>
<dbReference type="Proteomes" id="UP000008281">
    <property type="component" value="Unassembled WGS sequence"/>
</dbReference>
<evidence type="ECO:0008006" key="3">
    <source>
        <dbReference type="Google" id="ProtNLM"/>
    </source>
</evidence>
<dbReference type="HOGENOM" id="CLU_042576_3_1_1"/>
<dbReference type="EMBL" id="DS268517">
    <property type="protein sequence ID" value="EFO84447.1"/>
    <property type="molecule type" value="Genomic_DNA"/>
</dbReference>
<dbReference type="Pfam" id="PF12078">
    <property type="entry name" value="DUF3557"/>
    <property type="match status" value="1"/>
</dbReference>
<dbReference type="AlphaFoldDB" id="E3N346"/>
<name>E3N346_CAERE</name>
<protein>
    <recommendedName>
        <fullName evidence="3">DUF38 domain-containing protein</fullName>
    </recommendedName>
</protein>
<organism evidence="2">
    <name type="scientific">Caenorhabditis remanei</name>
    <name type="common">Caenorhabditis vulgaris</name>
    <dbReference type="NCBI Taxonomy" id="31234"/>
    <lineage>
        <taxon>Eukaryota</taxon>
        <taxon>Metazoa</taxon>
        <taxon>Ecdysozoa</taxon>
        <taxon>Nematoda</taxon>
        <taxon>Chromadorea</taxon>
        <taxon>Rhabditida</taxon>
        <taxon>Rhabditina</taxon>
        <taxon>Rhabditomorpha</taxon>
        <taxon>Rhabditoidea</taxon>
        <taxon>Rhabditidae</taxon>
        <taxon>Peloderinae</taxon>
        <taxon>Caenorhabditis</taxon>
    </lineage>
</organism>
<dbReference type="PANTHER" id="PTHR31379">
    <property type="entry name" value="F-BOX C PROTEIN-RELATED-RELATED"/>
    <property type="match status" value="1"/>
</dbReference>
<evidence type="ECO:0000313" key="1">
    <source>
        <dbReference type="EMBL" id="EFO84447.1"/>
    </source>
</evidence>
<proteinExistence type="predicted"/>